<reference evidence="1 2" key="1">
    <citation type="submission" date="2018-06" db="EMBL/GenBank/DDBJ databases">
        <authorList>
            <person name="Luttrell C.E."/>
            <person name="Myers K.N."/>
            <person name="Simpson A.N."/>
            <person name="Sulollari A."/>
            <person name="Suri N."/>
            <person name="Nayek S."/>
            <person name="Bhuiyan S."/>
            <person name="Smith B.R."/>
            <person name="Hughes L.E."/>
            <person name="Garlena R.A."/>
            <person name="Russell D.A."/>
            <person name="Pope W.H."/>
            <person name="Jacobs-Sera D."/>
            <person name="Hatfull G.F."/>
        </authorList>
    </citation>
    <scope>NUCLEOTIDE SEQUENCE [LARGE SCALE GENOMIC DNA]</scope>
</reference>
<protein>
    <submittedName>
        <fullName evidence="1">Uncharacterized protein</fullName>
    </submittedName>
</protein>
<sequence>MSHGKVVCKCGKVIQQCRCMEGHKNITYTDRCEHEWWTELENELDKEYDVASYWDKENRYLEIDLPVGRHTLEVALTNVYGFVISLVITDETGGMMVEKDLHSCVKREHLADTIHSLYTSYE</sequence>
<dbReference type="KEGG" id="vg:55600028"/>
<dbReference type="RefSeq" id="YP_009839399.1">
    <property type="nucleotide sequence ID" value="NC_048720.1"/>
</dbReference>
<dbReference type="EMBL" id="MH536814">
    <property type="protein sequence ID" value="AXH49345.1"/>
    <property type="molecule type" value="Genomic_DNA"/>
</dbReference>
<dbReference type="GeneID" id="55600028"/>
<name>A0A345L243_9CAUD</name>
<proteinExistence type="predicted"/>
<accession>A0A345L243</accession>
<dbReference type="Proteomes" id="UP000258408">
    <property type="component" value="Segment"/>
</dbReference>
<gene>
    <name evidence="1" type="primary">238</name>
    <name evidence="1" type="ORF">SEA_BLUEEYEDBEAUTY_238</name>
</gene>
<organism evidence="1 2">
    <name type="scientific">Streptomyces phage Blueeyedbeauty</name>
    <dbReference type="NCBI Taxonomy" id="2250336"/>
    <lineage>
        <taxon>Viruses</taxon>
        <taxon>Duplodnaviria</taxon>
        <taxon>Heunggongvirae</taxon>
        <taxon>Uroviricota</taxon>
        <taxon>Caudoviricetes</taxon>
        <taxon>Stanwilliamsviridae</taxon>
        <taxon>Loccivirinae</taxon>
        <taxon>Annadreamyvirus</taxon>
        <taxon>Annadreamyvirus blueeyedbeauty</taxon>
    </lineage>
</organism>
<evidence type="ECO:0000313" key="2">
    <source>
        <dbReference type="Proteomes" id="UP000258408"/>
    </source>
</evidence>
<keyword evidence="2" id="KW-1185">Reference proteome</keyword>
<evidence type="ECO:0000313" key="1">
    <source>
        <dbReference type="EMBL" id="AXH49345.1"/>
    </source>
</evidence>